<gene>
    <name evidence="1" type="ORF">D9753_00850</name>
</gene>
<protein>
    <submittedName>
        <fullName evidence="1">Uncharacterized protein</fullName>
    </submittedName>
</protein>
<sequence length="119" mass="12693">MTRRLMLPGLAVALRAERYEPVASPRIGLRRQAPVVRAALAEAVAARVVDRPVSAGLAGLDFTTLACLAAQRGPVAAVTFADERLRDDDLAFAVRTAATMPNLVHHTVPGPDHRLPRGP</sequence>
<reference evidence="1 2" key="1">
    <citation type="submission" date="2018-10" db="EMBL/GenBank/DDBJ databases">
        <title>The genome of Streptomyces dangxiongensis Z022.</title>
        <authorList>
            <person name="Zhang B."/>
        </authorList>
    </citation>
    <scope>NUCLEOTIDE SEQUENCE [LARGE SCALE GENOMIC DNA]</scope>
    <source>
        <strain evidence="1 2">Z022</strain>
    </source>
</reference>
<accession>A0A3G2J6D7</accession>
<dbReference type="Gene3D" id="3.40.50.620">
    <property type="entry name" value="HUPs"/>
    <property type="match status" value="1"/>
</dbReference>
<dbReference type="InterPro" id="IPR014729">
    <property type="entry name" value="Rossmann-like_a/b/a_fold"/>
</dbReference>
<name>A0A3G2J6D7_9ACTN</name>
<dbReference type="EMBL" id="CP033073">
    <property type="protein sequence ID" value="AYN37766.1"/>
    <property type="molecule type" value="Genomic_DNA"/>
</dbReference>
<evidence type="ECO:0000313" key="2">
    <source>
        <dbReference type="Proteomes" id="UP000268329"/>
    </source>
</evidence>
<dbReference type="AlphaFoldDB" id="A0A3G2J6D7"/>
<dbReference type="OrthoDB" id="7053173at2"/>
<organism evidence="1 2">
    <name type="scientific">Streptomyces dangxiongensis</name>
    <dbReference type="NCBI Taxonomy" id="1442032"/>
    <lineage>
        <taxon>Bacteria</taxon>
        <taxon>Bacillati</taxon>
        <taxon>Actinomycetota</taxon>
        <taxon>Actinomycetes</taxon>
        <taxon>Kitasatosporales</taxon>
        <taxon>Streptomycetaceae</taxon>
        <taxon>Streptomyces</taxon>
    </lineage>
</organism>
<evidence type="ECO:0000313" key="1">
    <source>
        <dbReference type="EMBL" id="AYN37766.1"/>
    </source>
</evidence>
<dbReference type="Proteomes" id="UP000268329">
    <property type="component" value="Chromosome"/>
</dbReference>
<proteinExistence type="predicted"/>
<keyword evidence="2" id="KW-1185">Reference proteome</keyword>
<dbReference type="KEGG" id="sdd:D9753_00850"/>